<comment type="similarity">
    <text evidence="4 9">Belongs to the BPG-independent phosphoglycerate mutase family.</text>
</comment>
<dbReference type="InterPro" id="IPR005995">
    <property type="entry name" value="Pgm_bpd_ind"/>
</dbReference>
<name>A0A212L8M9_9BACT</name>
<comment type="catalytic activity">
    <reaction evidence="1 9">
        <text>(2R)-2-phosphoglycerate = (2R)-3-phosphoglycerate</text>
        <dbReference type="Rhea" id="RHEA:15901"/>
        <dbReference type="ChEBI" id="CHEBI:58272"/>
        <dbReference type="ChEBI" id="CHEBI:58289"/>
        <dbReference type="EC" id="5.4.2.12"/>
    </reaction>
</comment>
<dbReference type="GO" id="GO:0030145">
    <property type="term" value="F:manganese ion binding"/>
    <property type="evidence" value="ECO:0007669"/>
    <property type="project" value="UniProtKB-UniRule"/>
</dbReference>
<dbReference type="GO" id="GO:0006096">
    <property type="term" value="P:glycolytic process"/>
    <property type="evidence" value="ECO:0007669"/>
    <property type="project" value="UniProtKB-UniRule"/>
</dbReference>
<accession>A0A212L8M9</accession>
<dbReference type="FunFam" id="3.40.1450.10:FF:000002">
    <property type="entry name" value="2,3-bisphosphoglycerate-independent phosphoglycerate mutase"/>
    <property type="match status" value="1"/>
</dbReference>
<feature type="binding site" evidence="9 13">
    <location>
        <position position="457"/>
    </location>
    <ligand>
        <name>Mn(2+)</name>
        <dbReference type="ChEBI" id="CHEBI:29035"/>
        <label>1</label>
    </ligand>
</feature>
<feature type="binding site" evidence="9 13">
    <location>
        <position position="439"/>
    </location>
    <ligand>
        <name>Mn(2+)</name>
        <dbReference type="ChEBI" id="CHEBI:29035"/>
        <label>2</label>
    </ligand>
</feature>
<comment type="cofactor">
    <cofactor evidence="9">
        <name>Mn(2+)</name>
        <dbReference type="ChEBI" id="CHEBI:29035"/>
    </cofactor>
    <text evidence="9">Binds 2 manganese ions per subunit.</text>
</comment>
<dbReference type="InterPro" id="IPR006124">
    <property type="entry name" value="Metalloenzyme"/>
</dbReference>
<evidence type="ECO:0000256" key="1">
    <source>
        <dbReference type="ARBA" id="ARBA00000370"/>
    </source>
</evidence>
<keyword evidence="6 9" id="KW-0324">Glycolysis</keyword>
<protein>
    <recommendedName>
        <fullName evidence="9 10">2,3-bisphosphoglycerate-independent phosphoglycerate mutase</fullName>
        <shortName evidence="9">BPG-independent PGAM</shortName>
        <shortName evidence="9">Phosphoglyceromutase</shortName>
        <shortName evidence="9">iPGM</shortName>
        <ecNumber evidence="9 10">5.4.2.12</ecNumber>
    </recommendedName>
</protein>
<feature type="binding site" evidence="9 12">
    <location>
        <position position="121"/>
    </location>
    <ligand>
        <name>substrate</name>
    </ligand>
</feature>
<feature type="domain" description="Metalloenzyme" evidence="14">
    <location>
        <begin position="3"/>
        <end position="495"/>
    </location>
</feature>
<evidence type="ECO:0000256" key="2">
    <source>
        <dbReference type="ARBA" id="ARBA00002315"/>
    </source>
</evidence>
<dbReference type="GO" id="GO:0004619">
    <property type="term" value="F:phosphoglycerate mutase activity"/>
    <property type="evidence" value="ECO:0007669"/>
    <property type="project" value="UniProtKB-UniRule"/>
</dbReference>
<evidence type="ECO:0000256" key="11">
    <source>
        <dbReference type="PIRSR" id="PIRSR001492-1"/>
    </source>
</evidence>
<dbReference type="CDD" id="cd16010">
    <property type="entry name" value="iPGM"/>
    <property type="match status" value="1"/>
</dbReference>
<dbReference type="PANTHER" id="PTHR31637">
    <property type="entry name" value="2,3-BISPHOSPHOGLYCERATE-INDEPENDENT PHOSPHOGLYCERATE MUTASE"/>
    <property type="match status" value="1"/>
</dbReference>
<feature type="binding site" evidence="9 12">
    <location>
        <begin position="256"/>
        <end position="259"/>
    </location>
    <ligand>
        <name>substrate</name>
    </ligand>
</feature>
<dbReference type="Pfam" id="PF06415">
    <property type="entry name" value="iPGM_N"/>
    <property type="match status" value="1"/>
</dbReference>
<dbReference type="Gene3D" id="3.40.720.10">
    <property type="entry name" value="Alkaline Phosphatase, subunit A"/>
    <property type="match status" value="1"/>
</dbReference>
<dbReference type="InterPro" id="IPR017850">
    <property type="entry name" value="Alkaline_phosphatase_core_sf"/>
</dbReference>
<evidence type="ECO:0000313" key="16">
    <source>
        <dbReference type="EMBL" id="SCM73896.1"/>
    </source>
</evidence>
<evidence type="ECO:0000256" key="13">
    <source>
        <dbReference type="PIRSR" id="PIRSR001492-3"/>
    </source>
</evidence>
<dbReference type="SUPFAM" id="SSF53649">
    <property type="entry name" value="Alkaline phosphatase-like"/>
    <property type="match status" value="1"/>
</dbReference>
<feature type="binding site" evidence="9 13">
    <location>
        <position position="60"/>
    </location>
    <ligand>
        <name>Mn(2+)</name>
        <dbReference type="ChEBI" id="CHEBI:29035"/>
        <label>2</label>
    </ligand>
</feature>
<organism evidence="16">
    <name type="scientific">uncultured Desulfovibrio sp</name>
    <dbReference type="NCBI Taxonomy" id="167968"/>
    <lineage>
        <taxon>Bacteria</taxon>
        <taxon>Pseudomonadati</taxon>
        <taxon>Thermodesulfobacteriota</taxon>
        <taxon>Desulfovibrionia</taxon>
        <taxon>Desulfovibrionales</taxon>
        <taxon>Desulfovibrionaceae</taxon>
        <taxon>Desulfovibrio</taxon>
        <taxon>environmental samples</taxon>
    </lineage>
</organism>
<feature type="binding site" evidence="9 12">
    <location>
        <begin position="150"/>
        <end position="151"/>
    </location>
    <ligand>
        <name>substrate</name>
    </ligand>
</feature>
<feature type="binding site" evidence="9 12">
    <location>
        <position position="188"/>
    </location>
    <ligand>
        <name>substrate</name>
    </ligand>
</feature>
<dbReference type="GO" id="GO:0006007">
    <property type="term" value="P:glucose catabolic process"/>
    <property type="evidence" value="ECO:0007669"/>
    <property type="project" value="InterPro"/>
</dbReference>
<dbReference type="NCBIfam" id="TIGR01307">
    <property type="entry name" value="pgm_bpd_ind"/>
    <property type="match status" value="1"/>
</dbReference>
<feature type="binding site" evidence="9 13">
    <location>
        <position position="402"/>
    </location>
    <ligand>
        <name>Mn(2+)</name>
        <dbReference type="ChEBI" id="CHEBI:29035"/>
        <label>1</label>
    </ligand>
</feature>
<keyword evidence="8 9" id="KW-0413">Isomerase</keyword>
<dbReference type="PANTHER" id="PTHR31637:SF0">
    <property type="entry name" value="2,3-BISPHOSPHOGLYCERATE-INDEPENDENT PHOSPHOGLYCERATE MUTASE"/>
    <property type="match status" value="1"/>
</dbReference>
<feature type="binding site" evidence="9 13">
    <location>
        <position position="440"/>
    </location>
    <ligand>
        <name>Mn(2+)</name>
        <dbReference type="ChEBI" id="CHEBI:29035"/>
        <label>2</label>
    </ligand>
</feature>
<dbReference type="GO" id="GO:0005829">
    <property type="term" value="C:cytosol"/>
    <property type="evidence" value="ECO:0007669"/>
    <property type="project" value="TreeGrafter"/>
</dbReference>
<evidence type="ECO:0000256" key="4">
    <source>
        <dbReference type="ARBA" id="ARBA00008819"/>
    </source>
</evidence>
<feature type="binding site" evidence="9 13">
    <location>
        <position position="10"/>
    </location>
    <ligand>
        <name>Mn(2+)</name>
        <dbReference type="ChEBI" id="CHEBI:29035"/>
        <label>2</label>
    </ligand>
</feature>
<feature type="domain" description="BPG-independent PGAM N-terminal" evidence="15">
    <location>
        <begin position="80"/>
        <end position="293"/>
    </location>
</feature>
<evidence type="ECO:0000256" key="6">
    <source>
        <dbReference type="ARBA" id="ARBA00023152"/>
    </source>
</evidence>
<dbReference type="UniPathway" id="UPA00109">
    <property type="reaction ID" value="UER00186"/>
</dbReference>
<dbReference type="HAMAP" id="MF_01038">
    <property type="entry name" value="GpmI"/>
    <property type="match status" value="1"/>
</dbReference>
<keyword evidence="7 9" id="KW-0464">Manganese</keyword>
<dbReference type="PIRSF" id="PIRSF001492">
    <property type="entry name" value="IPGAM"/>
    <property type="match status" value="1"/>
</dbReference>
<feature type="binding site" evidence="9 12">
    <location>
        <position position="182"/>
    </location>
    <ligand>
        <name>substrate</name>
    </ligand>
</feature>
<comment type="pathway">
    <text evidence="3 9">Carbohydrate degradation; glycolysis; pyruvate from D-glyceraldehyde 3-phosphate: step 3/5.</text>
</comment>
<dbReference type="EMBL" id="FMJC01000002">
    <property type="protein sequence ID" value="SCM73896.1"/>
    <property type="molecule type" value="Genomic_DNA"/>
</dbReference>
<feature type="active site" description="Phosphoserine intermediate" evidence="9 11">
    <location>
        <position position="60"/>
    </location>
</feature>
<evidence type="ECO:0000256" key="10">
    <source>
        <dbReference type="NCBIfam" id="TIGR01307"/>
    </source>
</evidence>
<gene>
    <name evidence="9 16" type="primary">gpmI</name>
    <name evidence="16" type="ORF">KL86DES1_21607</name>
</gene>
<sequence length="522" mass="55641">MTPTLLLILDGWGIAPPGPGNAPYLAKTPNLDALTARCPHGQLIASGRDVGLPKGYMGNSEVGHLNIGAGRVVYQDMTRIDVAVEDGSFAANPVINDVLAAARRGGGKLHLVGLLSGGGVHSHIRHLEALCGMAAGQGIPVRVHALMDGRDCDPHSGMDFIRELEASIKDQPQTRIASLVGRFYAMDRDKHWERVSQAWNVIVHGQAPTAANPEAAVQASYEAGVTDEFMKPVRFDTGDAAPGMADGDAVFFFNFRADRMRELTAAFITPGFEGFDRGKMPALSALASMTSYEASFTLPVAFPKEAVSHGLGQIVSERGMRQLRLAETEKYAHVTYFFNGGVEEPFTGEDRVLVPSPRDVTTYDQKPAMSAPLVTDEFVKAWNSGQYDLVVCNLANGDMVGHTGVVKAAVAACEVVDQCVGRMVEAVEARKGRMLIIADHGNCEVMLTPEGHPQTAHTTNPVPCILLEPDGAVKALADGRLCDVAPTLLALWGLEPSSPMNGRNLALNGADADMAPKEAARG</sequence>
<comment type="function">
    <text evidence="2 9">Catalyzes the interconversion of 2-phosphoglycerate and 3-phosphoglycerate.</text>
</comment>
<evidence type="ECO:0000256" key="7">
    <source>
        <dbReference type="ARBA" id="ARBA00023211"/>
    </source>
</evidence>
<reference evidence="16" key="1">
    <citation type="submission" date="2016-08" db="EMBL/GenBank/DDBJ databases">
        <authorList>
            <person name="Seilhamer J.J."/>
        </authorList>
    </citation>
    <scope>NUCLEOTIDE SEQUENCE</scope>
    <source>
        <strain evidence="16">86-1</strain>
    </source>
</reference>
<feature type="binding site" evidence="9 12">
    <location>
        <position position="330"/>
    </location>
    <ligand>
        <name>substrate</name>
    </ligand>
</feature>
<evidence type="ECO:0000256" key="12">
    <source>
        <dbReference type="PIRSR" id="PIRSR001492-2"/>
    </source>
</evidence>
<feature type="binding site" evidence="9 13">
    <location>
        <position position="398"/>
    </location>
    <ligand>
        <name>Mn(2+)</name>
        <dbReference type="ChEBI" id="CHEBI:29035"/>
        <label>1</label>
    </ligand>
</feature>
<dbReference type="Pfam" id="PF01676">
    <property type="entry name" value="Metalloenzyme"/>
    <property type="match status" value="1"/>
</dbReference>
<evidence type="ECO:0000256" key="8">
    <source>
        <dbReference type="ARBA" id="ARBA00023235"/>
    </source>
</evidence>
<dbReference type="InterPro" id="IPR011258">
    <property type="entry name" value="BPG-indep_PGM_N"/>
</dbReference>
<evidence type="ECO:0000256" key="3">
    <source>
        <dbReference type="ARBA" id="ARBA00004798"/>
    </source>
</evidence>
<dbReference type="EC" id="5.4.2.12" evidence="9 10"/>
<evidence type="ECO:0000256" key="9">
    <source>
        <dbReference type="HAMAP-Rule" id="MF_01038"/>
    </source>
</evidence>
<evidence type="ECO:0000259" key="14">
    <source>
        <dbReference type="Pfam" id="PF01676"/>
    </source>
</evidence>
<dbReference type="Gene3D" id="3.40.1450.10">
    <property type="entry name" value="BPG-independent phosphoglycerate mutase, domain B"/>
    <property type="match status" value="1"/>
</dbReference>
<dbReference type="AlphaFoldDB" id="A0A212L8M9"/>
<dbReference type="InterPro" id="IPR036646">
    <property type="entry name" value="PGAM_B_sf"/>
</dbReference>
<evidence type="ECO:0000256" key="5">
    <source>
        <dbReference type="ARBA" id="ARBA00022723"/>
    </source>
</evidence>
<evidence type="ECO:0000259" key="15">
    <source>
        <dbReference type="Pfam" id="PF06415"/>
    </source>
</evidence>
<dbReference type="SUPFAM" id="SSF64158">
    <property type="entry name" value="2,3-Bisphosphoglycerate-independent phosphoglycerate mutase, substrate-binding domain"/>
    <property type="match status" value="1"/>
</dbReference>
<keyword evidence="5 9" id="KW-0479">Metal-binding</keyword>
<comment type="subunit">
    <text evidence="9">Monomer.</text>
</comment>
<dbReference type="RefSeq" id="WP_179980914.1">
    <property type="nucleotide sequence ID" value="NZ_LT608333.1"/>
</dbReference>
<proteinExistence type="inferred from homology"/>